<dbReference type="PANTHER" id="PTHR22601">
    <property type="entry name" value="ISP4 LIKE PROTEIN"/>
    <property type="match status" value="1"/>
</dbReference>
<evidence type="ECO:0000256" key="1">
    <source>
        <dbReference type="ARBA" id="ARBA00004141"/>
    </source>
</evidence>
<feature type="transmembrane region" description="Helical" evidence="9">
    <location>
        <begin position="361"/>
        <end position="383"/>
    </location>
</feature>
<feature type="transmembrane region" description="Helical" evidence="9">
    <location>
        <begin position="215"/>
        <end position="236"/>
    </location>
</feature>
<keyword evidence="5" id="KW-0571">Peptide transport</keyword>
<name>A0A0G2JC38_9EURO</name>
<evidence type="ECO:0000256" key="2">
    <source>
        <dbReference type="ARBA" id="ARBA00008807"/>
    </source>
</evidence>
<dbReference type="InterPro" id="IPR004648">
    <property type="entry name" value="Oligpept_transpt"/>
</dbReference>
<feature type="transmembrane region" description="Helical" evidence="9">
    <location>
        <begin position="484"/>
        <end position="505"/>
    </location>
</feature>
<organism evidence="10 11">
    <name type="scientific">[Emmonsia] crescens</name>
    <dbReference type="NCBI Taxonomy" id="73230"/>
    <lineage>
        <taxon>Eukaryota</taxon>
        <taxon>Fungi</taxon>
        <taxon>Dikarya</taxon>
        <taxon>Ascomycota</taxon>
        <taxon>Pezizomycotina</taxon>
        <taxon>Eurotiomycetes</taxon>
        <taxon>Eurotiomycetidae</taxon>
        <taxon>Onygenales</taxon>
        <taxon>Ajellomycetaceae</taxon>
        <taxon>Emergomyces</taxon>
    </lineage>
</organism>
<dbReference type="GO" id="GO:0016020">
    <property type="term" value="C:membrane"/>
    <property type="evidence" value="ECO:0007669"/>
    <property type="project" value="UniProtKB-SubCell"/>
</dbReference>
<feature type="transmembrane region" description="Helical" evidence="9">
    <location>
        <begin position="594"/>
        <end position="616"/>
    </location>
</feature>
<evidence type="ECO:0000256" key="5">
    <source>
        <dbReference type="ARBA" id="ARBA00022856"/>
    </source>
</evidence>
<feature type="transmembrane region" description="Helical" evidence="9">
    <location>
        <begin position="133"/>
        <end position="154"/>
    </location>
</feature>
<keyword evidence="7 9" id="KW-1133">Transmembrane helix</keyword>
<evidence type="ECO:0000256" key="9">
    <source>
        <dbReference type="SAM" id="Phobius"/>
    </source>
</evidence>
<feature type="transmembrane region" description="Helical" evidence="9">
    <location>
        <begin position="738"/>
        <end position="761"/>
    </location>
</feature>
<feature type="transmembrane region" description="Helical" evidence="9">
    <location>
        <begin position="431"/>
        <end position="451"/>
    </location>
</feature>
<proteinExistence type="inferred from homology"/>
<evidence type="ECO:0000256" key="4">
    <source>
        <dbReference type="ARBA" id="ARBA00022692"/>
    </source>
</evidence>
<dbReference type="Pfam" id="PF03169">
    <property type="entry name" value="OPT"/>
    <property type="match status" value="1"/>
</dbReference>
<keyword evidence="6" id="KW-0653">Protein transport</keyword>
<dbReference type="NCBIfam" id="TIGR00728">
    <property type="entry name" value="OPT_sfam"/>
    <property type="match status" value="1"/>
</dbReference>
<keyword evidence="4 9" id="KW-0812">Transmembrane</keyword>
<comment type="subcellular location">
    <subcellularLocation>
        <location evidence="1">Membrane</location>
        <topology evidence="1">Multi-pass membrane protein</topology>
    </subcellularLocation>
</comment>
<sequence length="805" mass="91469">MFQASKGFQALRLRMKGQQSDNDRISTELGGQVNSTTMEDIQKLKQSHQFDPNLPQEHIDALRHAAESGDTEKAAAIEQDLTEDSPYPEVRAAVRNTDEELVANTVRAWMLGFFFITVGGGLNMFLSMRSPAISFPSLVVQLLVFPIGCFWAKVVPRRVFNTFGLRWTFNPGPFTIKEHTVVTVRVPCYPYLYPLHFLKYKSHTRTEYFNIDMGWGFQLLFTLSSQLIGISLAGLFRRFCVWPSSMMWPAVFSNTSLQYALHDTSGLDPSITNGWSISRFRWFMYLGLASFVYYWFPGVIWKGLSVFCFLTWIKPNNVVINQLFGGFTGLSLIPLTFDWTYISSYLLSPMLSPTHSHVNTLIGLVIFVIITSVGITYSGALYAEYLPINTSSLFDNTQNFYNVSRILGPHFTFDVAKYKEYSPLYLPPTFALNYGLSFAALTAVVVHIILFHRKEVMYRLKAAKNQESDIHMKLMLNYQQCPEWWYGVLFLVSLGLGLATCEGYPSQLPWWAFFVSVLIGLIFVIPTCMLMAITNIRLSLNVISPFIGGFLIPGRAIGVMVFKVFATNTLAQAQTFSMDLKLAHYMKIPPKTTFTCQVFAVMWTAFVQIAVMNWTLGNIDEVCTPTQTANFTCPNGKTFFSSAIVWGVIGPDRMFGPGSLYESIQWFWLLGALLPILFYVLVRLFPRSPARLLNAPVMLGAMAWLPPATPLSFASWAIVGLIFNFWIRRRWPGWWQNYNYITSAALDTGLVLATIVIFFALTFPKVEFPSWWGNRVPYETLDYAYKATLKTVREGEKFGPTTWKL</sequence>
<evidence type="ECO:0000313" key="10">
    <source>
        <dbReference type="EMBL" id="KKZ68556.1"/>
    </source>
</evidence>
<dbReference type="AlphaFoldDB" id="A0A0G2JC38"/>
<keyword evidence="3" id="KW-0813">Transport</keyword>
<feature type="transmembrane region" description="Helical" evidence="9">
    <location>
        <begin position="666"/>
        <end position="685"/>
    </location>
</feature>
<feature type="transmembrane region" description="Helical" evidence="9">
    <location>
        <begin position="697"/>
        <end position="726"/>
    </location>
</feature>
<dbReference type="InterPro" id="IPR004813">
    <property type="entry name" value="OPT"/>
</dbReference>
<gene>
    <name evidence="10" type="ORF">EMCG_05843</name>
</gene>
<comment type="caution">
    <text evidence="10">The sequence shown here is derived from an EMBL/GenBank/DDBJ whole genome shotgun (WGS) entry which is preliminary data.</text>
</comment>
<protein>
    <submittedName>
        <fullName evidence="10">OPT family small oligopeptide transporter</fullName>
    </submittedName>
</protein>
<dbReference type="Proteomes" id="UP000034164">
    <property type="component" value="Unassembled WGS sequence"/>
</dbReference>
<evidence type="ECO:0000256" key="6">
    <source>
        <dbReference type="ARBA" id="ARBA00022927"/>
    </source>
</evidence>
<evidence type="ECO:0000256" key="3">
    <source>
        <dbReference type="ARBA" id="ARBA00022448"/>
    </source>
</evidence>
<dbReference type="OrthoDB" id="9986677at2759"/>
<feature type="transmembrane region" description="Helical" evidence="9">
    <location>
        <begin position="511"/>
        <end position="533"/>
    </location>
</feature>
<reference evidence="11" key="1">
    <citation type="journal article" date="2015" name="PLoS Genet.">
        <title>The dynamic genome and transcriptome of the human fungal pathogen Blastomyces and close relative Emmonsia.</title>
        <authorList>
            <person name="Munoz J.F."/>
            <person name="Gauthier G.M."/>
            <person name="Desjardins C.A."/>
            <person name="Gallo J.E."/>
            <person name="Holder J."/>
            <person name="Sullivan T.D."/>
            <person name="Marty A.J."/>
            <person name="Carmen J.C."/>
            <person name="Chen Z."/>
            <person name="Ding L."/>
            <person name="Gujja S."/>
            <person name="Magrini V."/>
            <person name="Misas E."/>
            <person name="Mitreva M."/>
            <person name="Priest M."/>
            <person name="Saif S."/>
            <person name="Whiston E.A."/>
            <person name="Young S."/>
            <person name="Zeng Q."/>
            <person name="Goldman W.E."/>
            <person name="Mardis E.R."/>
            <person name="Taylor J.W."/>
            <person name="McEwen J.G."/>
            <person name="Clay O.K."/>
            <person name="Klein B.S."/>
            <person name="Cuomo C.A."/>
        </authorList>
    </citation>
    <scope>NUCLEOTIDE SEQUENCE [LARGE SCALE GENOMIC DNA]</scope>
    <source>
        <strain evidence="11">UAMH 3008</strain>
    </source>
</reference>
<feature type="transmembrane region" description="Helical" evidence="9">
    <location>
        <begin position="108"/>
        <end position="126"/>
    </location>
</feature>
<evidence type="ECO:0000313" key="11">
    <source>
        <dbReference type="Proteomes" id="UP000034164"/>
    </source>
</evidence>
<comment type="similarity">
    <text evidence="2">Belongs to the oligopeptide OPT transporter family.</text>
</comment>
<dbReference type="VEuPathDB" id="FungiDB:EMCG_05843"/>
<dbReference type="EMBL" id="LCZI01000096">
    <property type="protein sequence ID" value="KKZ68556.1"/>
    <property type="molecule type" value="Genomic_DNA"/>
</dbReference>
<dbReference type="GO" id="GO:0015031">
    <property type="term" value="P:protein transport"/>
    <property type="evidence" value="ECO:0007669"/>
    <property type="project" value="UniProtKB-KW"/>
</dbReference>
<accession>A0A0G2JC38</accession>
<keyword evidence="8 9" id="KW-0472">Membrane</keyword>
<feature type="transmembrane region" description="Helical" evidence="9">
    <location>
        <begin position="319"/>
        <end position="341"/>
    </location>
</feature>
<evidence type="ECO:0000256" key="7">
    <source>
        <dbReference type="ARBA" id="ARBA00022989"/>
    </source>
</evidence>
<evidence type="ECO:0000256" key="8">
    <source>
        <dbReference type="ARBA" id="ARBA00023136"/>
    </source>
</evidence>
<feature type="transmembrane region" description="Helical" evidence="9">
    <location>
        <begin position="282"/>
        <end position="313"/>
    </location>
</feature>
<dbReference type="GO" id="GO:0035673">
    <property type="term" value="F:oligopeptide transmembrane transporter activity"/>
    <property type="evidence" value="ECO:0007669"/>
    <property type="project" value="InterPro"/>
</dbReference>
<dbReference type="NCBIfam" id="TIGR00727">
    <property type="entry name" value="ISP4_OPT"/>
    <property type="match status" value="1"/>
</dbReference>